<dbReference type="InterPro" id="IPR035892">
    <property type="entry name" value="C2_domain_sf"/>
</dbReference>
<evidence type="ECO:0000313" key="2">
    <source>
        <dbReference type="EMBL" id="CAG9328568.1"/>
    </source>
</evidence>
<evidence type="ECO:0008006" key="4">
    <source>
        <dbReference type="Google" id="ProtNLM"/>
    </source>
</evidence>
<dbReference type="PANTHER" id="PTHR47052:SF3">
    <property type="entry name" value="INGRESSION PROTEIN 1"/>
    <property type="match status" value="1"/>
</dbReference>
<dbReference type="Gene3D" id="2.60.40.150">
    <property type="entry name" value="C2 domain"/>
    <property type="match status" value="1"/>
</dbReference>
<accession>A0AAU9JTW6</accession>
<dbReference type="EMBL" id="CAJZBQ010000046">
    <property type="protein sequence ID" value="CAG9328568.1"/>
    <property type="molecule type" value="Genomic_DNA"/>
</dbReference>
<protein>
    <recommendedName>
        <fullName evidence="4">C2 domain-containing protein</fullName>
    </recommendedName>
</protein>
<reference evidence="2" key="1">
    <citation type="submission" date="2021-09" db="EMBL/GenBank/DDBJ databases">
        <authorList>
            <consortium name="AG Swart"/>
            <person name="Singh M."/>
            <person name="Singh A."/>
            <person name="Seah K."/>
            <person name="Emmerich C."/>
        </authorList>
    </citation>
    <scope>NUCLEOTIDE SEQUENCE</scope>
    <source>
        <strain evidence="2">ATCC30299</strain>
    </source>
</reference>
<keyword evidence="3" id="KW-1185">Reference proteome</keyword>
<name>A0AAU9JTW6_9CILI</name>
<sequence>MNKITISSECAKLSFSKDILTKIDVRVIYRLDTSEDKTDICVGAGKFPTWNKVCNLQGRGSKILLQVIGSDSNGQALIGEAQIDLKEGENWFELSRNGESAGQIKLKIAVKKIEETLQSFSNETALINQGMPQGITEPQRMPLHQLGPYGYPMGYPTMQNIQISQLPQVMTMPPNGYRQTYSQENPQQMLSQTRLPPPNIPNQEFMPMQGGHISGIMRGSTGTVPTAVPPQQVQICDMGYDHQLPHYVLPMRQEYTWCPVCYSSPPGQFQYYHQQPSYPCYYQNPATSQTSSAQGPNPDRTQPGGRQDCF</sequence>
<dbReference type="AlphaFoldDB" id="A0AAU9JTW6"/>
<comment type="caution">
    <text evidence="2">The sequence shown here is derived from an EMBL/GenBank/DDBJ whole genome shotgun (WGS) entry which is preliminary data.</text>
</comment>
<proteinExistence type="predicted"/>
<evidence type="ECO:0000313" key="3">
    <source>
        <dbReference type="Proteomes" id="UP001162131"/>
    </source>
</evidence>
<dbReference type="Proteomes" id="UP001162131">
    <property type="component" value="Unassembled WGS sequence"/>
</dbReference>
<dbReference type="InterPro" id="IPR052981">
    <property type="entry name" value="Ingression_C2_domain"/>
</dbReference>
<evidence type="ECO:0000256" key="1">
    <source>
        <dbReference type="SAM" id="MobiDB-lite"/>
    </source>
</evidence>
<dbReference type="SUPFAM" id="SSF49562">
    <property type="entry name" value="C2 domain (Calcium/lipid-binding domain, CaLB)"/>
    <property type="match status" value="1"/>
</dbReference>
<feature type="compositionally biased region" description="Polar residues" evidence="1">
    <location>
        <begin position="286"/>
        <end position="295"/>
    </location>
</feature>
<feature type="region of interest" description="Disordered" evidence="1">
    <location>
        <begin position="286"/>
        <end position="310"/>
    </location>
</feature>
<organism evidence="2 3">
    <name type="scientific">Blepharisma stoltei</name>
    <dbReference type="NCBI Taxonomy" id="1481888"/>
    <lineage>
        <taxon>Eukaryota</taxon>
        <taxon>Sar</taxon>
        <taxon>Alveolata</taxon>
        <taxon>Ciliophora</taxon>
        <taxon>Postciliodesmatophora</taxon>
        <taxon>Heterotrichea</taxon>
        <taxon>Heterotrichida</taxon>
        <taxon>Blepharismidae</taxon>
        <taxon>Blepharisma</taxon>
    </lineage>
</organism>
<gene>
    <name evidence="2" type="ORF">BSTOLATCC_MIC46565</name>
</gene>
<dbReference type="PANTHER" id="PTHR47052">
    <property type="entry name" value="CONSERVED SERINE PROLINE-RICH PROTEIN (AFU_ORTHOLOGUE AFUA_2G01790)"/>
    <property type="match status" value="1"/>
</dbReference>